<accession>A0ABC9VBV1</accession>
<dbReference type="EMBL" id="AOTZ01000006">
    <property type="protein sequence ID" value="EZP75852.1"/>
    <property type="molecule type" value="Genomic_DNA"/>
</dbReference>
<evidence type="ECO:0000313" key="5">
    <source>
        <dbReference type="EMBL" id="EZP75852.1"/>
    </source>
</evidence>
<dbReference type="Gene3D" id="3.40.50.2300">
    <property type="match status" value="2"/>
</dbReference>
<dbReference type="InterPro" id="IPR010982">
    <property type="entry name" value="Lambda_DNA-bd_dom_sf"/>
</dbReference>
<dbReference type="InterPro" id="IPR028082">
    <property type="entry name" value="Peripla_BP_I"/>
</dbReference>
<evidence type="ECO:0000313" key="6">
    <source>
        <dbReference type="Proteomes" id="UP000023566"/>
    </source>
</evidence>
<dbReference type="GO" id="GO:0006355">
    <property type="term" value="P:regulation of DNA-templated transcription"/>
    <property type="evidence" value="ECO:0007669"/>
    <property type="project" value="UniProtKB-ARBA"/>
</dbReference>
<organism evidence="5 6">
    <name type="scientific">Parageobacillus genomosp. 1</name>
    <dbReference type="NCBI Taxonomy" id="1295642"/>
    <lineage>
        <taxon>Bacteria</taxon>
        <taxon>Bacillati</taxon>
        <taxon>Bacillota</taxon>
        <taxon>Bacilli</taxon>
        <taxon>Bacillales</taxon>
        <taxon>Anoxybacillaceae</taxon>
        <taxon>Parageobacillus</taxon>
    </lineage>
</organism>
<reference evidence="5 6" key="1">
    <citation type="journal article" date="2014" name="Appl. Microbiol. Biotechnol.">
        <title>Transformable facultative thermophile Geobacillus stearothermophilus NUB3621 as a host strain for metabolic engineering.</title>
        <authorList>
            <person name="Blanchard K."/>
            <person name="Robic S."/>
            <person name="Matsumura I."/>
        </authorList>
    </citation>
    <scope>NUCLEOTIDE SEQUENCE [LARGE SCALE GENOMIC DNA]</scope>
    <source>
        <strain evidence="5 6">NUB3621</strain>
    </source>
</reference>
<keyword evidence="2" id="KW-0238">DNA-binding</keyword>
<dbReference type="PRINTS" id="PR00036">
    <property type="entry name" value="HTHLACI"/>
</dbReference>
<dbReference type="PANTHER" id="PTHR30146:SF149">
    <property type="entry name" value="HTH-TYPE TRANSCRIPTIONAL REGULATOR EBGR"/>
    <property type="match status" value="1"/>
</dbReference>
<dbReference type="PROSITE" id="PS00356">
    <property type="entry name" value="HTH_LACI_1"/>
    <property type="match status" value="1"/>
</dbReference>
<dbReference type="CDD" id="cd01544">
    <property type="entry name" value="PBP1_GalR"/>
    <property type="match status" value="1"/>
</dbReference>
<dbReference type="SMART" id="SM00354">
    <property type="entry name" value="HTH_LACI"/>
    <property type="match status" value="1"/>
</dbReference>
<dbReference type="CDD" id="cd01392">
    <property type="entry name" value="HTH_LacI"/>
    <property type="match status" value="1"/>
</dbReference>
<keyword evidence="3" id="KW-0804">Transcription</keyword>
<keyword evidence="1" id="KW-0805">Transcription regulation</keyword>
<comment type="caution">
    <text evidence="5">The sequence shown here is derived from an EMBL/GenBank/DDBJ whole genome shotgun (WGS) entry which is preliminary data.</text>
</comment>
<dbReference type="SUPFAM" id="SSF47413">
    <property type="entry name" value="lambda repressor-like DNA-binding domains"/>
    <property type="match status" value="1"/>
</dbReference>
<protein>
    <submittedName>
        <fullName evidence="5">AraC family transcriptional regulator</fullName>
    </submittedName>
</protein>
<sequence>MITMKDIAEKANVSIATVSRILNNDATLSVSEETRERVFRIAKQLGYKPIRKRNSNRTNQQKNKEPELYHIALLLAVSQHEETTDPYFVSIRQGIEKQCEQLPLHISSVIRVNGTAEIQDLSEFDGLIVIGGIDPEDIKHYFPKNDHVVFVTQVIRIDEYDVVRSDLETATEHILDYLIELGHKEIGYIGGSETIKKLNGGKSYEIDDVRKRTFEKKMKTMGLYQPKRVFIGDWGPSGGYELMKKAIDSNDLPSAFVIASDPMAIGALHAIHQAGLKVPEDISIISFDDIDAAAFLNPPLSTVKIYAYEMGKLAANALYERIIGSRDIPIKILTPAKLVIRESCTVNTTLSLCKGGEHSS</sequence>
<dbReference type="RefSeq" id="WP_043905213.1">
    <property type="nucleotide sequence ID" value="NZ_CM002692.1"/>
</dbReference>
<dbReference type="Proteomes" id="UP000023566">
    <property type="component" value="Chromosome"/>
</dbReference>
<dbReference type="InterPro" id="IPR046335">
    <property type="entry name" value="LacI/GalR-like_sensor"/>
</dbReference>
<dbReference type="AlphaFoldDB" id="A0ABC9VBV1"/>
<feature type="domain" description="HTH lacI-type" evidence="4">
    <location>
        <begin position="2"/>
        <end position="58"/>
    </location>
</feature>
<dbReference type="SUPFAM" id="SSF53822">
    <property type="entry name" value="Periplasmic binding protein-like I"/>
    <property type="match status" value="1"/>
</dbReference>
<evidence type="ECO:0000259" key="4">
    <source>
        <dbReference type="PROSITE" id="PS50932"/>
    </source>
</evidence>
<evidence type="ECO:0000256" key="2">
    <source>
        <dbReference type="ARBA" id="ARBA00023125"/>
    </source>
</evidence>
<evidence type="ECO:0000256" key="1">
    <source>
        <dbReference type="ARBA" id="ARBA00023015"/>
    </source>
</evidence>
<dbReference type="Gene3D" id="1.10.260.40">
    <property type="entry name" value="lambda repressor-like DNA-binding domains"/>
    <property type="match status" value="1"/>
</dbReference>
<keyword evidence="6" id="KW-1185">Reference proteome</keyword>
<dbReference type="GO" id="GO:0003677">
    <property type="term" value="F:DNA binding"/>
    <property type="evidence" value="ECO:0007669"/>
    <property type="project" value="UniProtKB-KW"/>
</dbReference>
<dbReference type="InterPro" id="IPR000843">
    <property type="entry name" value="HTH_LacI"/>
</dbReference>
<gene>
    <name evidence="5" type="ORF">H839_11284</name>
</gene>
<dbReference type="PANTHER" id="PTHR30146">
    <property type="entry name" value="LACI-RELATED TRANSCRIPTIONAL REPRESSOR"/>
    <property type="match status" value="1"/>
</dbReference>
<dbReference type="PROSITE" id="PS50932">
    <property type="entry name" value="HTH_LACI_2"/>
    <property type="match status" value="1"/>
</dbReference>
<name>A0ABC9VBV1_9BACL</name>
<dbReference type="Pfam" id="PF00356">
    <property type="entry name" value="LacI"/>
    <property type="match status" value="1"/>
</dbReference>
<proteinExistence type="predicted"/>
<evidence type="ECO:0000256" key="3">
    <source>
        <dbReference type="ARBA" id="ARBA00023163"/>
    </source>
</evidence>
<dbReference type="Pfam" id="PF13377">
    <property type="entry name" value="Peripla_BP_3"/>
    <property type="match status" value="1"/>
</dbReference>